<dbReference type="AlphaFoldDB" id="A0A066W9L2"/>
<dbReference type="GO" id="GO:0042781">
    <property type="term" value="F:3'-tRNA processing endoribonuclease activity"/>
    <property type="evidence" value="ECO:0007669"/>
    <property type="project" value="TreeGrafter"/>
</dbReference>
<feature type="region of interest" description="Disordered" evidence="1">
    <location>
        <begin position="534"/>
        <end position="601"/>
    </location>
</feature>
<dbReference type="GeneID" id="25267692"/>
<accession>A0A066W9L2</accession>
<organism evidence="2 3">
    <name type="scientific">Tilletiaria anomala (strain ATCC 24038 / CBS 436.72 / UBC 951)</name>
    <dbReference type="NCBI Taxonomy" id="1037660"/>
    <lineage>
        <taxon>Eukaryota</taxon>
        <taxon>Fungi</taxon>
        <taxon>Dikarya</taxon>
        <taxon>Basidiomycota</taxon>
        <taxon>Ustilaginomycotina</taxon>
        <taxon>Exobasidiomycetes</taxon>
        <taxon>Georgefischeriales</taxon>
        <taxon>Tilletiariaceae</taxon>
        <taxon>Tilletiaria</taxon>
    </lineage>
</organism>
<comment type="caution">
    <text evidence="2">The sequence shown here is derived from an EMBL/GenBank/DDBJ whole genome shotgun (WGS) entry which is preliminary data.</text>
</comment>
<evidence type="ECO:0000313" key="2">
    <source>
        <dbReference type="EMBL" id="KDN50401.1"/>
    </source>
</evidence>
<proteinExistence type="predicted"/>
<dbReference type="InterPro" id="IPR036866">
    <property type="entry name" value="RibonucZ/Hydroxyglut_hydro"/>
</dbReference>
<dbReference type="EMBL" id="JMSN01000019">
    <property type="protein sequence ID" value="KDN50401.1"/>
    <property type="molecule type" value="Genomic_DNA"/>
</dbReference>
<dbReference type="InParanoid" id="A0A066W9L2"/>
<feature type="region of interest" description="Disordered" evidence="1">
    <location>
        <begin position="343"/>
        <end position="373"/>
    </location>
</feature>
<dbReference type="Gene3D" id="3.60.15.10">
    <property type="entry name" value="Ribonuclease Z/Hydroxyacylglutathione hydrolase-like"/>
    <property type="match status" value="1"/>
</dbReference>
<evidence type="ECO:0000313" key="3">
    <source>
        <dbReference type="Proteomes" id="UP000027361"/>
    </source>
</evidence>
<feature type="compositionally biased region" description="Basic and acidic residues" evidence="1">
    <location>
        <begin position="356"/>
        <end position="370"/>
    </location>
</feature>
<evidence type="ECO:0000256" key="1">
    <source>
        <dbReference type="SAM" id="MobiDB-lite"/>
    </source>
</evidence>
<dbReference type="Proteomes" id="UP000027361">
    <property type="component" value="Unassembled WGS sequence"/>
</dbReference>
<dbReference type="RefSeq" id="XP_013244526.1">
    <property type="nucleotide sequence ID" value="XM_013389072.1"/>
</dbReference>
<gene>
    <name evidence="2" type="ORF">K437DRAFT_66543</name>
</gene>
<dbReference type="STRING" id="1037660.A0A066W9L2"/>
<dbReference type="SUPFAM" id="SSF56281">
    <property type="entry name" value="Metallo-hydrolase/oxidoreductase"/>
    <property type="match status" value="1"/>
</dbReference>
<dbReference type="PANTHER" id="PTHR46018">
    <property type="entry name" value="ZINC PHOSPHODIESTERASE ELAC PROTEIN 1"/>
    <property type="match status" value="1"/>
</dbReference>
<keyword evidence="3" id="KW-1185">Reference proteome</keyword>
<dbReference type="OMA" id="MSQITHI"/>
<dbReference type="HOGENOM" id="CLU_031317_4_0_1"/>
<dbReference type="Pfam" id="PF23023">
    <property type="entry name" value="Anti-Pycsar_Apyc1"/>
    <property type="match status" value="1"/>
</dbReference>
<sequence>MERRSAKTLVYVKLKMPAKISLRFLGTSSQPSRTRNYSALLLKHDHYAALIDCGEGTQRQILSKHIGGEERVSSLRTIFITHLHVDHVSGIVPLMMSIMGPSGAAAIDPNDQHPRLTIYGPLGLRSLIRATLNLCYAGLNGKYVVHELRWPQQAHKTDDVGSNWSDPDGELLGAINPIRTLPELPPHDSELPGQDIVMSESTCSWSNFTVIGDQGQVSVSAAPILHRCPCLGYVFKEKDRSSPISSEILDRLDANGPALLEQGVKHPRSLLGKLLALRECVELPDGTTIDPPPLDIFGRKICVLGDTFDATAGFFESDKGITPLAMNSNVLVHECTNVALPPKLLQTSGAPPKKVPTREEVQAKAKERGHSTPQVAGAFAGRIKAGQLLLNHFSVRYDSPPAWIQGQELSAVDYELSSAPEKPGGDATVNTGAEQSIPSTGPEVRAPPPFSWVERTARVMQNIEDQATEAWISSLRQWGDGTPDLAHQESQNLQFRAIATYDGFVFDVLTKEEREEKSTKAQVERIIEPQLESSSLASVRGKPTGETYSQSAMAAASGGPIWRQSQGSTQGGRGNEGSSRRVDGSGSRPRGRGHESGSQTA</sequence>
<name>A0A066W9L2_TILAU</name>
<dbReference type="GO" id="GO:0005634">
    <property type="term" value="C:nucleus"/>
    <property type="evidence" value="ECO:0007669"/>
    <property type="project" value="TreeGrafter"/>
</dbReference>
<protein>
    <submittedName>
        <fullName evidence="2">Uncharacterized protein</fullName>
    </submittedName>
</protein>
<dbReference type="PANTHER" id="PTHR46018:SF2">
    <property type="entry name" value="ZINC PHOSPHODIESTERASE ELAC PROTEIN 1"/>
    <property type="match status" value="1"/>
</dbReference>
<reference evidence="2 3" key="1">
    <citation type="submission" date="2014-05" db="EMBL/GenBank/DDBJ databases">
        <title>Draft genome sequence of a rare smut relative, Tilletiaria anomala UBC 951.</title>
        <authorList>
            <consortium name="DOE Joint Genome Institute"/>
            <person name="Toome M."/>
            <person name="Kuo A."/>
            <person name="Henrissat B."/>
            <person name="Lipzen A."/>
            <person name="Tritt A."/>
            <person name="Yoshinaga Y."/>
            <person name="Zane M."/>
            <person name="Barry K."/>
            <person name="Grigoriev I.V."/>
            <person name="Spatafora J.W."/>
            <person name="Aimea M.C."/>
        </authorList>
    </citation>
    <scope>NUCLEOTIDE SEQUENCE [LARGE SCALE GENOMIC DNA]</scope>
    <source>
        <strain evidence="2 3">UBC 951</strain>
    </source>
</reference>
<dbReference type="OrthoDB" id="527344at2759"/>